<evidence type="ECO:0000313" key="2">
    <source>
        <dbReference type="Proteomes" id="UP001153954"/>
    </source>
</evidence>
<gene>
    <name evidence="1" type="ORF">EEDITHA_LOCUS15736</name>
</gene>
<dbReference type="Proteomes" id="UP001153954">
    <property type="component" value="Unassembled WGS sequence"/>
</dbReference>
<evidence type="ECO:0000313" key="1">
    <source>
        <dbReference type="EMBL" id="CAH2100929.1"/>
    </source>
</evidence>
<name>A0AAU9UTL1_EUPED</name>
<sequence>MKFLEPGHSFLPNDSDFAKIETRLKQHQRVYVVEDYIEITKKCKRVNPLKIIRMKPDDFLSSKMLEKQIVNRKTYVNKNKVSWLSAKEILLKKEKEHSLFMRSGLNGELQEFDITKKSVRNQSITPSDRVCHACWLRTKIDAVRINSQDDNRQPLIDITDNEQQEQYLPTPTEIPQSESTSTVETQRIVLPDYRRAANSTHSCVFPNCSSNILHNISDKLRATILHNYKFYLPKLARVCSEHLSINIWDT</sequence>
<reference evidence="1" key="1">
    <citation type="submission" date="2022-03" db="EMBL/GenBank/DDBJ databases">
        <authorList>
            <person name="Tunstrom K."/>
        </authorList>
    </citation>
    <scope>NUCLEOTIDE SEQUENCE</scope>
</reference>
<proteinExistence type="predicted"/>
<accession>A0AAU9UTL1</accession>
<dbReference type="AlphaFoldDB" id="A0AAU9UTL1"/>
<keyword evidence="2" id="KW-1185">Reference proteome</keyword>
<protein>
    <submittedName>
        <fullName evidence="1">Uncharacterized protein</fullName>
    </submittedName>
</protein>
<dbReference type="EMBL" id="CAKOGL010000023">
    <property type="protein sequence ID" value="CAH2100929.1"/>
    <property type="molecule type" value="Genomic_DNA"/>
</dbReference>
<comment type="caution">
    <text evidence="1">The sequence shown here is derived from an EMBL/GenBank/DDBJ whole genome shotgun (WGS) entry which is preliminary data.</text>
</comment>
<organism evidence="1 2">
    <name type="scientific">Euphydryas editha</name>
    <name type="common">Edith's checkerspot</name>
    <dbReference type="NCBI Taxonomy" id="104508"/>
    <lineage>
        <taxon>Eukaryota</taxon>
        <taxon>Metazoa</taxon>
        <taxon>Ecdysozoa</taxon>
        <taxon>Arthropoda</taxon>
        <taxon>Hexapoda</taxon>
        <taxon>Insecta</taxon>
        <taxon>Pterygota</taxon>
        <taxon>Neoptera</taxon>
        <taxon>Endopterygota</taxon>
        <taxon>Lepidoptera</taxon>
        <taxon>Glossata</taxon>
        <taxon>Ditrysia</taxon>
        <taxon>Papilionoidea</taxon>
        <taxon>Nymphalidae</taxon>
        <taxon>Nymphalinae</taxon>
        <taxon>Euphydryas</taxon>
    </lineage>
</organism>